<dbReference type="EMBL" id="JBHTHY010000006">
    <property type="protein sequence ID" value="MFD0797588.1"/>
    <property type="molecule type" value="Genomic_DNA"/>
</dbReference>
<dbReference type="RefSeq" id="WP_379933987.1">
    <property type="nucleotide sequence ID" value="NZ_JBHTHY010000006.1"/>
</dbReference>
<dbReference type="SUPFAM" id="SSF48452">
    <property type="entry name" value="TPR-like"/>
    <property type="match status" value="1"/>
</dbReference>
<keyword evidence="1" id="KW-0732">Signal</keyword>
<feature type="chain" id="PRO_5046597013" evidence="1">
    <location>
        <begin position="23"/>
        <end position="349"/>
    </location>
</feature>
<reference evidence="3" key="1">
    <citation type="journal article" date="2019" name="Int. J. Syst. Evol. Microbiol.">
        <title>The Global Catalogue of Microorganisms (GCM) 10K type strain sequencing project: providing services to taxonomists for standard genome sequencing and annotation.</title>
        <authorList>
            <consortium name="The Broad Institute Genomics Platform"/>
            <consortium name="The Broad Institute Genome Sequencing Center for Infectious Disease"/>
            <person name="Wu L."/>
            <person name="Ma J."/>
        </authorList>
    </citation>
    <scope>NUCLEOTIDE SEQUENCE [LARGE SCALE GENOMIC DNA]</scope>
    <source>
        <strain evidence="3">CCUG 61948</strain>
    </source>
</reference>
<evidence type="ECO:0000313" key="3">
    <source>
        <dbReference type="Proteomes" id="UP001597012"/>
    </source>
</evidence>
<dbReference type="Proteomes" id="UP001597012">
    <property type="component" value="Unassembled WGS sequence"/>
</dbReference>
<feature type="signal peptide" evidence="1">
    <location>
        <begin position="1"/>
        <end position="22"/>
    </location>
</feature>
<keyword evidence="3" id="KW-1185">Reference proteome</keyword>
<dbReference type="Pfam" id="PF19867">
    <property type="entry name" value="DUF6340"/>
    <property type="match status" value="1"/>
</dbReference>
<sequence>MKKHIKTLAYLILTFLITSCSATNRLTMGVTEPALVYLPSDVKRVGIINRSEPSKGNKVLDDIDKILSAEGLHLDEKGAEAAISSLSSQLAAIRNFEEIKIIKDVEEIKKGLAVLPATLSWNVVEKICEENEVDVLFSLAFFDTDTKADYKITTMKLPNSMGIDVDVPAQEVALATSISNGWRVYDPQLKEVVDERIYTKQMLFKGSGINPLKAVEAVAGRNETVQEYSKNVGIAYANRLTPKRIRVARDYFVRGTDNFKIAQRRAQAGDWDGAAELWQQELAHPDAKIAGRAHYNMAISHEINGDIDKAIEFASLAYTDYRNNIALDYVNVLKFRVRQIRILDQQLAR</sequence>
<dbReference type="PROSITE" id="PS51257">
    <property type="entry name" value="PROKAR_LIPOPROTEIN"/>
    <property type="match status" value="1"/>
</dbReference>
<accession>A0ABW3B2Z1</accession>
<evidence type="ECO:0000256" key="1">
    <source>
        <dbReference type="SAM" id="SignalP"/>
    </source>
</evidence>
<dbReference type="InterPro" id="IPR011990">
    <property type="entry name" value="TPR-like_helical_dom_sf"/>
</dbReference>
<dbReference type="InterPro" id="IPR045921">
    <property type="entry name" value="DUF6340"/>
</dbReference>
<gene>
    <name evidence="2" type="ORF">ACFQZJ_08960</name>
</gene>
<proteinExistence type="predicted"/>
<dbReference type="Gene3D" id="1.25.40.10">
    <property type="entry name" value="Tetratricopeptide repeat domain"/>
    <property type="match status" value="1"/>
</dbReference>
<comment type="caution">
    <text evidence="2">The sequence shown here is derived from an EMBL/GenBank/DDBJ whole genome shotgun (WGS) entry which is preliminary data.</text>
</comment>
<name>A0ABW3B2Z1_9FLAO</name>
<protein>
    <submittedName>
        <fullName evidence="2">DUF6340 family protein</fullName>
    </submittedName>
</protein>
<organism evidence="2 3">
    <name type="scientific">Maribacter chungangensis</name>
    <dbReference type="NCBI Taxonomy" id="1069117"/>
    <lineage>
        <taxon>Bacteria</taxon>
        <taxon>Pseudomonadati</taxon>
        <taxon>Bacteroidota</taxon>
        <taxon>Flavobacteriia</taxon>
        <taxon>Flavobacteriales</taxon>
        <taxon>Flavobacteriaceae</taxon>
        <taxon>Maribacter</taxon>
    </lineage>
</organism>
<evidence type="ECO:0000313" key="2">
    <source>
        <dbReference type="EMBL" id="MFD0797588.1"/>
    </source>
</evidence>